<reference evidence="12 13" key="1">
    <citation type="submission" date="2019-07" db="EMBL/GenBank/DDBJ databases">
        <title>Whole genome shotgun sequence of Vibrio sagamiensis NBRC 104589.</title>
        <authorList>
            <person name="Hosoyama A."/>
            <person name="Uohara A."/>
            <person name="Ohji S."/>
            <person name="Ichikawa N."/>
        </authorList>
    </citation>
    <scope>NUCLEOTIDE SEQUENCE [LARGE SCALE GENOMIC DNA]</scope>
    <source>
        <strain evidence="12 13">NBRC 104589</strain>
    </source>
</reference>
<dbReference type="AlphaFoldDB" id="A0A511QJ09"/>
<comment type="function">
    <text evidence="10">Light-emitting reaction in luminous bacteria.</text>
</comment>
<dbReference type="CDD" id="cd01096">
    <property type="entry name" value="Alkanal_monooxygenase"/>
    <property type="match status" value="1"/>
</dbReference>
<dbReference type="GO" id="GO:0005829">
    <property type="term" value="C:cytosol"/>
    <property type="evidence" value="ECO:0007669"/>
    <property type="project" value="TreeGrafter"/>
</dbReference>
<comment type="subunit">
    <text evidence="2 10">Heterodimer of an alpha and a beta chain.</text>
</comment>
<keyword evidence="4 10" id="KW-0288">FMN</keyword>
<dbReference type="PRINTS" id="PR00089">
    <property type="entry name" value="LUCIFERASE"/>
</dbReference>
<evidence type="ECO:0000256" key="8">
    <source>
        <dbReference type="ARBA" id="ARBA00023262"/>
    </source>
</evidence>
<dbReference type="GO" id="GO:0047646">
    <property type="term" value="F:alkanal monooxygenase (FMN-linked) activity"/>
    <property type="evidence" value="ECO:0007669"/>
    <property type="project" value="UniProtKB-UniRule"/>
</dbReference>
<keyword evidence="7 10" id="KW-0455">Luminescence</keyword>
<evidence type="ECO:0000256" key="10">
    <source>
        <dbReference type="RuleBase" id="RU367112"/>
    </source>
</evidence>
<dbReference type="OrthoDB" id="7903015at2"/>
<proteinExistence type="inferred from homology"/>
<sequence>MKFGLFFLNFLNSKCSSESVLEEMLDTVNYVDKLHFDTVAVCENHFTNHGAVGAPLTVAGFLLGMTENIKVASLNHVITTHHPVRVAEEACLLDQVSEGRFTFGFSDCEKNSDMRFFNRPVDSQFQLFNECYDIINDALTTGYCHPNNDFYSFPKISVNPHAYTEGGPKQFISATSKEIVKWAAKKGIPLIFKWDDSNAVRQEYATLYREVAEQNGVDTNNVRHKLTILVNQNVDGEKARLETRLYLEDYVRDTHACCDFEVKMAELLAESAVGTYEESTAAARLAIESCGASDVLMSFESIQDKAQQRAVIDVVNDNIGKYHS</sequence>
<dbReference type="RefSeq" id="WP_039981900.1">
    <property type="nucleotide sequence ID" value="NZ_BAOJ01000082.1"/>
</dbReference>
<dbReference type="InterPro" id="IPR011251">
    <property type="entry name" value="Luciferase-like_dom"/>
</dbReference>
<evidence type="ECO:0000259" key="11">
    <source>
        <dbReference type="Pfam" id="PF00296"/>
    </source>
</evidence>
<dbReference type="InterPro" id="IPR002103">
    <property type="entry name" value="Luciferase_bac/NFP"/>
</dbReference>
<dbReference type="EC" id="1.14.14.3" evidence="10"/>
<evidence type="ECO:0000313" key="13">
    <source>
        <dbReference type="Proteomes" id="UP000321922"/>
    </source>
</evidence>
<dbReference type="InterPro" id="IPR036661">
    <property type="entry name" value="Luciferase-like_sf"/>
</dbReference>
<comment type="caution">
    <text evidence="12">The sequence shown here is derived from an EMBL/GenBank/DDBJ whole genome shotgun (WGS) entry which is preliminary data.</text>
</comment>
<evidence type="ECO:0000256" key="6">
    <source>
        <dbReference type="ARBA" id="ARBA00023033"/>
    </source>
</evidence>
<keyword evidence="5 10" id="KW-0560">Oxidoreductase</keyword>
<name>A0A511QJ09_9VIBR</name>
<gene>
    <name evidence="12" type="primary">luxB</name>
    <name evidence="12" type="ORF">VSA01S_34270</name>
</gene>
<dbReference type="InterPro" id="IPR018235">
    <property type="entry name" value="Bacterial_luciferase_CS"/>
</dbReference>
<dbReference type="SUPFAM" id="SSF51679">
    <property type="entry name" value="Bacterial luciferase-like"/>
    <property type="match status" value="1"/>
</dbReference>
<dbReference type="Proteomes" id="UP000321922">
    <property type="component" value="Unassembled WGS sequence"/>
</dbReference>
<keyword evidence="13" id="KW-1185">Reference proteome</keyword>
<dbReference type="Gene3D" id="3.20.20.30">
    <property type="entry name" value="Luciferase-like domain"/>
    <property type="match status" value="2"/>
</dbReference>
<evidence type="ECO:0000256" key="1">
    <source>
        <dbReference type="ARBA" id="ARBA00010426"/>
    </source>
</evidence>
<dbReference type="GO" id="GO:0008218">
    <property type="term" value="P:bioluminescence"/>
    <property type="evidence" value="ECO:0007669"/>
    <property type="project" value="UniProtKB-UniRule"/>
</dbReference>
<keyword evidence="8 10" id="KW-0599">Photoprotein</keyword>
<accession>A0A511QJ09</accession>
<dbReference type="PROSITE" id="PS00494">
    <property type="entry name" value="BACTERIAL_LUCIFERASE"/>
    <property type="match status" value="1"/>
</dbReference>
<evidence type="ECO:0000256" key="7">
    <source>
        <dbReference type="ARBA" id="ARBA00023223"/>
    </source>
</evidence>
<evidence type="ECO:0000256" key="4">
    <source>
        <dbReference type="ARBA" id="ARBA00022643"/>
    </source>
</evidence>
<keyword evidence="3 10" id="KW-0285">Flavoprotein</keyword>
<evidence type="ECO:0000313" key="12">
    <source>
        <dbReference type="EMBL" id="GEM77315.1"/>
    </source>
</evidence>
<dbReference type="SMR" id="A0A511QJ09"/>
<dbReference type="Pfam" id="PF00296">
    <property type="entry name" value="Bac_luciferase"/>
    <property type="match status" value="1"/>
</dbReference>
<dbReference type="PANTHER" id="PTHR30137">
    <property type="entry name" value="LUCIFERASE-LIKE MONOOXYGENASE"/>
    <property type="match status" value="1"/>
</dbReference>
<dbReference type="InterPro" id="IPR033924">
    <property type="entry name" value="Alkanal_monooxygenase"/>
</dbReference>
<feature type="domain" description="Luciferase-like" evidence="11">
    <location>
        <begin position="1"/>
        <end position="250"/>
    </location>
</feature>
<organism evidence="12 13">
    <name type="scientific">Vibrio sagamiensis NBRC 104589</name>
    <dbReference type="NCBI Taxonomy" id="1219064"/>
    <lineage>
        <taxon>Bacteria</taxon>
        <taxon>Pseudomonadati</taxon>
        <taxon>Pseudomonadota</taxon>
        <taxon>Gammaproteobacteria</taxon>
        <taxon>Vibrionales</taxon>
        <taxon>Vibrionaceae</taxon>
        <taxon>Vibrio</taxon>
    </lineage>
</organism>
<evidence type="ECO:0000256" key="9">
    <source>
        <dbReference type="ARBA" id="ARBA00048737"/>
    </source>
</evidence>
<evidence type="ECO:0000256" key="3">
    <source>
        <dbReference type="ARBA" id="ARBA00022630"/>
    </source>
</evidence>
<keyword evidence="6 10" id="KW-0503">Monooxygenase</keyword>
<comment type="similarity">
    <text evidence="1 10">Belongs to the bacterial luciferase oxidoreductase family.</text>
</comment>
<comment type="catalytic activity">
    <reaction evidence="9 10">
        <text>a long-chain fatty aldehyde + FMNH2 + O2 = a long-chain fatty acid + hnu + FMN + H2O + 2 H(+)</text>
        <dbReference type="Rhea" id="RHEA:17181"/>
        <dbReference type="ChEBI" id="CHEBI:15377"/>
        <dbReference type="ChEBI" id="CHEBI:15378"/>
        <dbReference type="ChEBI" id="CHEBI:15379"/>
        <dbReference type="ChEBI" id="CHEBI:17176"/>
        <dbReference type="ChEBI" id="CHEBI:30212"/>
        <dbReference type="ChEBI" id="CHEBI:57560"/>
        <dbReference type="ChEBI" id="CHEBI:57618"/>
        <dbReference type="ChEBI" id="CHEBI:58210"/>
        <dbReference type="EC" id="1.14.14.3"/>
    </reaction>
</comment>
<evidence type="ECO:0000256" key="2">
    <source>
        <dbReference type="ARBA" id="ARBA00011870"/>
    </source>
</evidence>
<evidence type="ECO:0000256" key="5">
    <source>
        <dbReference type="ARBA" id="ARBA00023002"/>
    </source>
</evidence>
<dbReference type="PANTHER" id="PTHR30137:SF8">
    <property type="entry name" value="BLR5498 PROTEIN"/>
    <property type="match status" value="1"/>
</dbReference>
<dbReference type="InterPro" id="IPR050766">
    <property type="entry name" value="Bact_Lucif_Oxidored"/>
</dbReference>
<protein>
    <recommendedName>
        <fullName evidence="10">Alkanal monooxygenase</fullName>
        <ecNumber evidence="10">1.14.14.3</ecNumber>
    </recommendedName>
    <alternativeName>
        <fullName evidence="10">Bacterial luciferase</fullName>
    </alternativeName>
</protein>
<dbReference type="EMBL" id="BJXJ01000048">
    <property type="protein sequence ID" value="GEM77315.1"/>
    <property type="molecule type" value="Genomic_DNA"/>
</dbReference>